<organism evidence="1 2">
    <name type="scientific">Pseudocalidococcus azoricus BACA0444</name>
    <dbReference type="NCBI Taxonomy" id="2918990"/>
    <lineage>
        <taxon>Bacteria</taxon>
        <taxon>Bacillati</taxon>
        <taxon>Cyanobacteriota</taxon>
        <taxon>Cyanophyceae</taxon>
        <taxon>Acaryochloridales</taxon>
        <taxon>Thermosynechococcaceae</taxon>
        <taxon>Pseudocalidococcus</taxon>
        <taxon>Pseudocalidococcus azoricus</taxon>
    </lineage>
</organism>
<accession>A0AAE4FSL2</accession>
<dbReference type="SUPFAM" id="SSF46689">
    <property type="entry name" value="Homeodomain-like"/>
    <property type="match status" value="1"/>
</dbReference>
<evidence type="ECO:0000313" key="1">
    <source>
        <dbReference type="EMBL" id="MDS3860200.1"/>
    </source>
</evidence>
<protein>
    <submittedName>
        <fullName evidence="1">DUF433 domain-containing protein</fullName>
    </submittedName>
</protein>
<dbReference type="InterPro" id="IPR009057">
    <property type="entry name" value="Homeodomain-like_sf"/>
</dbReference>
<dbReference type="Pfam" id="PF04255">
    <property type="entry name" value="DUF433"/>
    <property type="match status" value="1"/>
</dbReference>
<sequence length="84" mass="9572">MTLDTVIAAFLDGNSAEEIVAQYPSLNLADVDSVIDYYLHHRQVVDQYLQQREIKAAQVKQANEEQFNPIGLWDPLIARQSQRA</sequence>
<dbReference type="InterPro" id="IPR007367">
    <property type="entry name" value="DUF433"/>
</dbReference>
<reference evidence="2" key="1">
    <citation type="submission" date="2023-07" db="EMBL/GenBank/DDBJ databases">
        <authorList>
            <person name="Luz R."/>
            <person name="Cordeiro R."/>
            <person name="Fonseca A."/>
            <person name="Goncalves V."/>
        </authorList>
    </citation>
    <scope>NUCLEOTIDE SEQUENCE [LARGE SCALE GENOMIC DNA]</scope>
    <source>
        <strain evidence="2">BACA0444</strain>
    </source>
</reference>
<dbReference type="Gene3D" id="1.10.10.10">
    <property type="entry name" value="Winged helix-like DNA-binding domain superfamily/Winged helix DNA-binding domain"/>
    <property type="match status" value="1"/>
</dbReference>
<dbReference type="EMBL" id="JAVMIP010000003">
    <property type="protein sequence ID" value="MDS3860200.1"/>
    <property type="molecule type" value="Genomic_DNA"/>
</dbReference>
<dbReference type="AlphaFoldDB" id="A0AAE4FSL2"/>
<keyword evidence="2" id="KW-1185">Reference proteome</keyword>
<comment type="caution">
    <text evidence="1">The sequence shown here is derived from an EMBL/GenBank/DDBJ whole genome shotgun (WGS) entry which is preliminary data.</text>
</comment>
<proteinExistence type="predicted"/>
<dbReference type="RefSeq" id="WP_322877483.1">
    <property type="nucleotide sequence ID" value="NZ_JAVMIP010000003.1"/>
</dbReference>
<gene>
    <name evidence="1" type="ORF">RIF25_05215</name>
</gene>
<name>A0AAE4FSL2_9CYAN</name>
<evidence type="ECO:0000313" key="2">
    <source>
        <dbReference type="Proteomes" id="UP001268256"/>
    </source>
</evidence>
<dbReference type="Proteomes" id="UP001268256">
    <property type="component" value="Unassembled WGS sequence"/>
</dbReference>
<dbReference type="InterPro" id="IPR036388">
    <property type="entry name" value="WH-like_DNA-bd_sf"/>
</dbReference>